<feature type="domain" description="PGG" evidence="4">
    <location>
        <begin position="577"/>
        <end position="688"/>
    </location>
</feature>
<keyword evidence="3" id="KW-1133">Transmembrane helix</keyword>
<evidence type="ECO:0000256" key="3">
    <source>
        <dbReference type="SAM" id="Phobius"/>
    </source>
</evidence>
<dbReference type="SMART" id="SM00248">
    <property type="entry name" value="ANK"/>
    <property type="match status" value="5"/>
</dbReference>
<dbReference type="SUPFAM" id="SSF48403">
    <property type="entry name" value="Ankyrin repeat"/>
    <property type="match status" value="1"/>
</dbReference>
<keyword evidence="3" id="KW-0472">Membrane</keyword>
<dbReference type="PANTHER" id="PTHR24177">
    <property type="entry name" value="CASKIN"/>
    <property type="match status" value="1"/>
</dbReference>
<feature type="transmembrane region" description="Helical" evidence="3">
    <location>
        <begin position="624"/>
        <end position="644"/>
    </location>
</feature>
<dbReference type="InterPro" id="IPR002110">
    <property type="entry name" value="Ankyrin_rpt"/>
</dbReference>
<organism evidence="5 6">
    <name type="scientific">Vicia faba</name>
    <name type="common">Broad bean</name>
    <name type="synonym">Faba vulgaris</name>
    <dbReference type="NCBI Taxonomy" id="3906"/>
    <lineage>
        <taxon>Eukaryota</taxon>
        <taxon>Viridiplantae</taxon>
        <taxon>Streptophyta</taxon>
        <taxon>Embryophyta</taxon>
        <taxon>Tracheophyta</taxon>
        <taxon>Spermatophyta</taxon>
        <taxon>Magnoliopsida</taxon>
        <taxon>eudicotyledons</taxon>
        <taxon>Gunneridae</taxon>
        <taxon>Pentapetalae</taxon>
        <taxon>rosids</taxon>
        <taxon>fabids</taxon>
        <taxon>Fabales</taxon>
        <taxon>Fabaceae</taxon>
        <taxon>Papilionoideae</taxon>
        <taxon>50 kb inversion clade</taxon>
        <taxon>NPAAA clade</taxon>
        <taxon>Hologalegina</taxon>
        <taxon>IRL clade</taxon>
        <taxon>Fabeae</taxon>
        <taxon>Vicia</taxon>
    </lineage>
</organism>
<dbReference type="PANTHER" id="PTHR24177:SF187">
    <property type="entry name" value="ANKYRIN REPEAT PROTEIN"/>
    <property type="match status" value="1"/>
</dbReference>
<dbReference type="AlphaFoldDB" id="A0AAV0ZHI8"/>
<protein>
    <recommendedName>
        <fullName evidence="4">PGG domain-containing protein</fullName>
    </recommendedName>
</protein>
<dbReference type="Pfam" id="PF13962">
    <property type="entry name" value="PGG"/>
    <property type="match status" value="1"/>
</dbReference>
<keyword evidence="3" id="KW-0812">Transmembrane</keyword>
<dbReference type="Pfam" id="PF12796">
    <property type="entry name" value="Ank_2"/>
    <property type="match status" value="1"/>
</dbReference>
<evidence type="ECO:0000256" key="1">
    <source>
        <dbReference type="ARBA" id="ARBA00004413"/>
    </source>
</evidence>
<evidence type="ECO:0000313" key="5">
    <source>
        <dbReference type="EMBL" id="CAI8596563.1"/>
    </source>
</evidence>
<accession>A0AAV0ZHI8</accession>
<gene>
    <name evidence="5" type="ORF">VFH_II040880</name>
</gene>
<dbReference type="GO" id="GO:0005886">
    <property type="term" value="C:plasma membrane"/>
    <property type="evidence" value="ECO:0007669"/>
    <property type="project" value="UniProtKB-SubCell"/>
</dbReference>
<evidence type="ECO:0000256" key="2">
    <source>
        <dbReference type="SAM" id="MobiDB-lite"/>
    </source>
</evidence>
<evidence type="ECO:0000313" key="6">
    <source>
        <dbReference type="Proteomes" id="UP001157006"/>
    </source>
</evidence>
<dbReference type="InterPro" id="IPR036770">
    <property type="entry name" value="Ankyrin_rpt-contain_sf"/>
</dbReference>
<comment type="subcellular location">
    <subcellularLocation>
        <location evidence="1">Cell membrane</location>
        <topology evidence="1">Peripheral membrane protein</topology>
        <orientation evidence="1">Cytoplasmic side</orientation>
    </subcellularLocation>
</comment>
<feature type="compositionally biased region" description="Basic and acidic residues" evidence="2">
    <location>
        <begin position="366"/>
        <end position="380"/>
    </location>
</feature>
<name>A0AAV0ZHI8_VICFA</name>
<proteinExistence type="predicted"/>
<evidence type="ECO:0000259" key="4">
    <source>
        <dbReference type="Pfam" id="PF13962"/>
    </source>
</evidence>
<dbReference type="Gene3D" id="1.25.40.20">
    <property type="entry name" value="Ankyrin repeat-containing domain"/>
    <property type="match status" value="2"/>
</dbReference>
<dbReference type="InterPro" id="IPR026961">
    <property type="entry name" value="PGG_dom"/>
</dbReference>
<dbReference type="Proteomes" id="UP001157006">
    <property type="component" value="Chromosome 2"/>
</dbReference>
<reference evidence="5 6" key="1">
    <citation type="submission" date="2023-01" db="EMBL/GenBank/DDBJ databases">
        <authorList>
            <person name="Kreplak J."/>
        </authorList>
    </citation>
    <scope>NUCLEOTIDE SEQUENCE [LARGE SCALE GENOMIC DNA]</scope>
</reference>
<feature type="transmembrane region" description="Helical" evidence="3">
    <location>
        <begin position="701"/>
        <end position="723"/>
    </location>
</feature>
<feature type="transmembrane region" description="Helical" evidence="3">
    <location>
        <begin position="664"/>
        <end position="689"/>
    </location>
</feature>
<keyword evidence="6" id="KW-1185">Reference proteome</keyword>
<feature type="region of interest" description="Disordered" evidence="2">
    <location>
        <begin position="359"/>
        <end position="380"/>
    </location>
</feature>
<sequence length="743" mass="84884">MEIASPHHEPMEFSELVMEDKWDDVITKYKEDSNCHKIKIKGRGTALHVAVSNERKDVVKSLVEAIENVDDKSSLRMVNDIGATPLHLAAYRGFTDVCEYIIGKKGERKYLILEKNDNGETPLFWAVRAGKRLVFVYLQQFYPYDINIAIDRNNTSILHVAIQREMFDLAIIIMYCYQGLIYMKDKDDIIPLEILATRTSAFKSGSRLSWWKQILYYCFTISRHDAKTTVDLYQKKVVSKGNAKNEKDDYIKEELPLYHVDELEKAYKIRHSLAQYCHRIQKFVFKWPILSLLDLEAIKTIKKNHIYGRQLLEEFMQKPTWSYMGGGVNPEGDNREYDDEMEEDFTNFPEFIKNAGVGGDTTSMQETKENKKMEDSANTDGKDTTFLAVAKSGIAEIMEELDSKVPNTSDKKGLLLVAMKNIKTEVKSDVKDTAYLIAASHGIVEMMSELQSKIKSVIDEINSNNENALLLAVKNRQPHVIRWLQKELSEGVFHYLYLQNDKNENTILHLAAYTSFQRENTWRISGSAMQMMWDIKWYKYIKGLVPEHFNQRSNKEGKTPSEIFKEQHKELLQNSVEWLKDTAESCSVVAALIAGVSFATSGSVPGGNKQSGEPNLEGHPAFEGFAISSLIGLYFSVTALIMFLSILTSRKEIEDFRRNLPMKLLFGLCSLFVSIVAMFVSFCAGHFFVLTDKYTKGGILFYLYISICLPVAFYAAVQFPLFVDLIKVIWKKVPPPSVKGVLL</sequence>
<dbReference type="EMBL" id="OX451737">
    <property type="protein sequence ID" value="CAI8596563.1"/>
    <property type="molecule type" value="Genomic_DNA"/>
</dbReference>